<feature type="transmembrane region" description="Helical" evidence="6">
    <location>
        <begin position="470"/>
        <end position="487"/>
    </location>
</feature>
<evidence type="ECO:0000256" key="4">
    <source>
        <dbReference type="ARBA" id="ARBA00022989"/>
    </source>
</evidence>
<feature type="transmembrane region" description="Helical" evidence="6">
    <location>
        <begin position="105"/>
        <end position="129"/>
    </location>
</feature>
<evidence type="ECO:0000256" key="6">
    <source>
        <dbReference type="SAM" id="Phobius"/>
    </source>
</evidence>
<gene>
    <name evidence="7" type="ORF">GCM10023185_44620</name>
</gene>
<keyword evidence="2" id="KW-0813">Transport</keyword>
<name>A0ABP8IT57_9BACT</name>
<comment type="subcellular location">
    <subcellularLocation>
        <location evidence="1">Membrane</location>
        <topology evidence="1">Multi-pass membrane protein</topology>
    </subcellularLocation>
</comment>
<feature type="transmembrane region" description="Helical" evidence="6">
    <location>
        <begin position="186"/>
        <end position="206"/>
    </location>
</feature>
<evidence type="ECO:0000256" key="5">
    <source>
        <dbReference type="ARBA" id="ARBA00023136"/>
    </source>
</evidence>
<keyword evidence="8" id="KW-1185">Reference proteome</keyword>
<comment type="caution">
    <text evidence="7">The sequence shown here is derived from an EMBL/GenBank/DDBJ whole genome shotgun (WGS) entry which is preliminary data.</text>
</comment>
<dbReference type="RefSeq" id="WP_345238380.1">
    <property type="nucleotide sequence ID" value="NZ_BAABGZ010000081.1"/>
</dbReference>
<organism evidence="7 8">
    <name type="scientific">Hymenobacter saemangeumensis</name>
    <dbReference type="NCBI Taxonomy" id="1084522"/>
    <lineage>
        <taxon>Bacteria</taxon>
        <taxon>Pseudomonadati</taxon>
        <taxon>Bacteroidota</taxon>
        <taxon>Cytophagia</taxon>
        <taxon>Cytophagales</taxon>
        <taxon>Hymenobacteraceae</taxon>
        <taxon>Hymenobacter</taxon>
    </lineage>
</organism>
<evidence type="ECO:0000313" key="8">
    <source>
        <dbReference type="Proteomes" id="UP001501153"/>
    </source>
</evidence>
<dbReference type="Gene3D" id="1.20.1740.10">
    <property type="entry name" value="Amino acid/polyamine transporter I"/>
    <property type="match status" value="1"/>
</dbReference>
<evidence type="ECO:0000256" key="1">
    <source>
        <dbReference type="ARBA" id="ARBA00004141"/>
    </source>
</evidence>
<sequence>MANIFAKKPLALLLGEANSTGHGTLQRTLGAANLVALGVGAIIGAGLFVRTAAAAAQASGPGVTLAFIVAAIGCAFAGLCYAEFAAMIPIAGSAYTYAYTTMGEFIAWVIGWALIMEYALGAATVAIAWSEYLNKLLQVFGTSIPYNLCHSPFEGGIINLPALFIIIMLSLLLIKGTQESATFNAVIVVVKVAIVLVFIAVGWQFIDPANHTPYLIPENAEPVKNAAGEVVREYTDWNKHGWGGILGGAAIVFFAFIGFDAVSTAAQEAKNPKRDMPIGILGSLAVCTVLYILFGHVLTGVAPWREFADPAKGGEASVAYAIKEHMPGYEWLSTAVTVAILAGFSSVILVMLMGQSRVFFSMANDGLMPKAFSELHPKFRTPYKSNLALLVFVGAFAAFVPGSLAGDLTSFGTLLAFVLVSIGVWLMRRSNPEQPRPFRSPLSSASFPLVPVLGAAICLLMILALDANTLKLALIWMVLGFGVYFLYGKRNSKLQQGVVVVPKEIDEQAFIEPDKDNL</sequence>
<feature type="transmembrane region" description="Helical" evidence="6">
    <location>
        <begin position="278"/>
        <end position="298"/>
    </location>
</feature>
<feature type="transmembrane region" description="Helical" evidence="6">
    <location>
        <begin position="62"/>
        <end position="84"/>
    </location>
</feature>
<dbReference type="InterPro" id="IPR002293">
    <property type="entry name" value="AA/rel_permease1"/>
</dbReference>
<dbReference type="PANTHER" id="PTHR43243:SF4">
    <property type="entry name" value="CATIONIC AMINO ACID TRANSPORTER 4"/>
    <property type="match status" value="1"/>
</dbReference>
<dbReference type="PANTHER" id="PTHR43243">
    <property type="entry name" value="INNER MEMBRANE TRANSPORTER YGJI-RELATED"/>
    <property type="match status" value="1"/>
</dbReference>
<proteinExistence type="predicted"/>
<feature type="transmembrane region" description="Helical" evidence="6">
    <location>
        <begin position="34"/>
        <end position="56"/>
    </location>
</feature>
<feature type="transmembrane region" description="Helical" evidence="6">
    <location>
        <begin position="156"/>
        <end position="174"/>
    </location>
</feature>
<feature type="transmembrane region" description="Helical" evidence="6">
    <location>
        <begin position="410"/>
        <end position="427"/>
    </location>
</feature>
<feature type="transmembrane region" description="Helical" evidence="6">
    <location>
        <begin position="387"/>
        <end position="404"/>
    </location>
</feature>
<feature type="transmembrane region" description="Helical" evidence="6">
    <location>
        <begin position="331"/>
        <end position="352"/>
    </location>
</feature>
<dbReference type="Pfam" id="PF13520">
    <property type="entry name" value="AA_permease_2"/>
    <property type="match status" value="1"/>
</dbReference>
<dbReference type="EMBL" id="BAABGZ010000081">
    <property type="protein sequence ID" value="GAA4370251.1"/>
    <property type="molecule type" value="Genomic_DNA"/>
</dbReference>
<keyword evidence="4 6" id="KW-1133">Transmembrane helix</keyword>
<accession>A0ABP8IT57</accession>
<evidence type="ECO:0000256" key="3">
    <source>
        <dbReference type="ARBA" id="ARBA00022692"/>
    </source>
</evidence>
<evidence type="ECO:0000256" key="2">
    <source>
        <dbReference type="ARBA" id="ARBA00022448"/>
    </source>
</evidence>
<evidence type="ECO:0000313" key="7">
    <source>
        <dbReference type="EMBL" id="GAA4370251.1"/>
    </source>
</evidence>
<dbReference type="Proteomes" id="UP001501153">
    <property type="component" value="Unassembled WGS sequence"/>
</dbReference>
<dbReference type="PIRSF" id="PIRSF006060">
    <property type="entry name" value="AA_transporter"/>
    <property type="match status" value="1"/>
</dbReference>
<feature type="transmembrane region" description="Helical" evidence="6">
    <location>
        <begin position="447"/>
        <end position="464"/>
    </location>
</feature>
<protein>
    <submittedName>
        <fullName evidence="7">Amino acid permease</fullName>
    </submittedName>
</protein>
<reference evidence="8" key="1">
    <citation type="journal article" date="2019" name="Int. J. Syst. Evol. Microbiol.">
        <title>The Global Catalogue of Microorganisms (GCM) 10K type strain sequencing project: providing services to taxonomists for standard genome sequencing and annotation.</title>
        <authorList>
            <consortium name="The Broad Institute Genomics Platform"/>
            <consortium name="The Broad Institute Genome Sequencing Center for Infectious Disease"/>
            <person name="Wu L."/>
            <person name="Ma J."/>
        </authorList>
    </citation>
    <scope>NUCLEOTIDE SEQUENCE [LARGE SCALE GENOMIC DNA]</scope>
    <source>
        <strain evidence="8">JCM 17923</strain>
    </source>
</reference>
<keyword evidence="3 6" id="KW-0812">Transmembrane</keyword>
<feature type="transmembrane region" description="Helical" evidence="6">
    <location>
        <begin position="242"/>
        <end position="266"/>
    </location>
</feature>
<keyword evidence="5 6" id="KW-0472">Membrane</keyword>